<evidence type="ECO:0000256" key="7">
    <source>
        <dbReference type="ARBA" id="ARBA00022989"/>
    </source>
</evidence>
<evidence type="ECO:0000256" key="4">
    <source>
        <dbReference type="ARBA" id="ARBA00022679"/>
    </source>
</evidence>
<evidence type="ECO:0000256" key="2">
    <source>
        <dbReference type="ARBA" id="ARBA00008661"/>
    </source>
</evidence>
<dbReference type="GO" id="GO:0008593">
    <property type="term" value="P:regulation of Notch signaling pathway"/>
    <property type="evidence" value="ECO:0000318"/>
    <property type="project" value="GO_Central"/>
</dbReference>
<reference evidence="11" key="1">
    <citation type="journal article" date="2008" name="Nat. Genet.">
        <title>The Pristionchus pacificus genome provides a unique perspective on nematode lifestyle and parasitism.</title>
        <authorList>
            <person name="Dieterich C."/>
            <person name="Clifton S.W."/>
            <person name="Schuster L.N."/>
            <person name="Chinwalla A."/>
            <person name="Delehaunty K."/>
            <person name="Dinkelacker I."/>
            <person name="Fulton L."/>
            <person name="Fulton R."/>
            <person name="Godfrey J."/>
            <person name="Minx P."/>
            <person name="Mitreva M."/>
            <person name="Roeseler W."/>
            <person name="Tian H."/>
            <person name="Witte H."/>
            <person name="Yang S.P."/>
            <person name="Wilson R.K."/>
            <person name="Sommer R.J."/>
        </authorList>
    </citation>
    <scope>NUCLEOTIDE SEQUENCE [LARGE SCALE GENOMIC DNA]</scope>
    <source>
        <strain evidence="11">PS312</strain>
    </source>
</reference>
<dbReference type="Pfam" id="PF02434">
    <property type="entry name" value="Fringe"/>
    <property type="match status" value="1"/>
</dbReference>
<dbReference type="Gene3D" id="3.90.550.50">
    <property type="match status" value="1"/>
</dbReference>
<dbReference type="Proteomes" id="UP000005239">
    <property type="component" value="Unassembled WGS sequence"/>
</dbReference>
<dbReference type="InterPro" id="IPR003378">
    <property type="entry name" value="Fringe-like_glycosylTrfase"/>
</dbReference>
<evidence type="ECO:0000256" key="5">
    <source>
        <dbReference type="ARBA" id="ARBA00022692"/>
    </source>
</evidence>
<keyword evidence="7" id="KW-1133">Transmembrane helix</keyword>
<evidence type="ECO:0000256" key="9">
    <source>
        <dbReference type="ARBA" id="ARBA00037847"/>
    </source>
</evidence>
<evidence type="ECO:0000256" key="1">
    <source>
        <dbReference type="ARBA" id="ARBA00004606"/>
    </source>
</evidence>
<keyword evidence="5" id="KW-0812">Transmembrane</keyword>
<keyword evidence="6" id="KW-0735">Signal-anchor</keyword>
<gene>
    <name evidence="10" type="primary">WBGene00273922</name>
</gene>
<name>A0A2A6B783_PRIPA</name>
<organism evidence="10 11">
    <name type="scientific">Pristionchus pacificus</name>
    <name type="common">Parasitic nematode worm</name>
    <dbReference type="NCBI Taxonomy" id="54126"/>
    <lineage>
        <taxon>Eukaryota</taxon>
        <taxon>Metazoa</taxon>
        <taxon>Ecdysozoa</taxon>
        <taxon>Nematoda</taxon>
        <taxon>Chromadorea</taxon>
        <taxon>Rhabditida</taxon>
        <taxon>Rhabditina</taxon>
        <taxon>Diplogasteromorpha</taxon>
        <taxon>Diplogasteroidea</taxon>
        <taxon>Neodiplogasteridae</taxon>
        <taxon>Pristionchus</taxon>
    </lineage>
</organism>
<dbReference type="GO" id="GO:0016020">
    <property type="term" value="C:membrane"/>
    <property type="evidence" value="ECO:0007669"/>
    <property type="project" value="UniProtKB-SubCell"/>
</dbReference>
<comment type="similarity">
    <text evidence="2">Belongs to the glycosyltransferase 31 family.</text>
</comment>
<reference evidence="10" key="2">
    <citation type="submission" date="2022-06" db="UniProtKB">
        <authorList>
            <consortium name="EnsemblMetazoa"/>
        </authorList>
    </citation>
    <scope>IDENTIFICATION</scope>
    <source>
        <strain evidence="10">PS312</strain>
    </source>
</reference>
<proteinExistence type="inferred from homology"/>
<keyword evidence="3" id="KW-0328">Glycosyltransferase</keyword>
<evidence type="ECO:0000256" key="8">
    <source>
        <dbReference type="ARBA" id="ARBA00023136"/>
    </source>
</evidence>
<sequence length="356" mass="40551">MHSNPMRNLNAKIPVMLLAIFIIYILVILVCLSSVSEDTNKNKTTIISHIVGEKPLEIKNDKNLIITVKTSSLYYSTRLKYILETWYRLAPHQIFIISDKPDPDLPFDLGNHFLYTDCGSTHQRMALSCKLTAELEVFFKAKADWSCHFDDDNYVNVPNLIKFLSDKNPSLPLYYGKISVAKNIKVVYKNESIPFAFATGGAGLCLSRTLVEKLFQLMARNITVLNVSNELGLTDDVALGFIISTFLAVLFNQVNFYLQLISSKFLSLKSLNFIRTSKRYIDSTKEISKTRQCSFSEFIQFSIFFQISLSALNKGKTIHTVDIPPIANDEDIDNFRFHAIHCFLFPKMCDFSTDIV</sequence>
<dbReference type="GO" id="GO:0033829">
    <property type="term" value="F:O-fucosylpeptide 3-beta-N-acetylglucosaminyltransferase activity"/>
    <property type="evidence" value="ECO:0000318"/>
    <property type="project" value="GO_Central"/>
</dbReference>
<dbReference type="GO" id="GO:0012505">
    <property type="term" value="C:endomembrane system"/>
    <property type="evidence" value="ECO:0007669"/>
    <property type="project" value="UniProtKB-SubCell"/>
</dbReference>
<protein>
    <submittedName>
        <fullName evidence="10">Uncharacterized protein</fullName>
    </submittedName>
</protein>
<dbReference type="EnsemblMetazoa" id="PPA35553.1">
    <property type="protein sequence ID" value="PPA35553.1"/>
    <property type="gene ID" value="WBGene00273922"/>
</dbReference>
<dbReference type="OrthoDB" id="8959630at2759"/>
<evidence type="ECO:0000313" key="11">
    <source>
        <dbReference type="Proteomes" id="UP000005239"/>
    </source>
</evidence>
<evidence type="ECO:0000313" key="10">
    <source>
        <dbReference type="EnsemblMetazoa" id="PPA35553.1"/>
    </source>
</evidence>
<accession>A0A8R1ULZ3</accession>
<keyword evidence="8" id="KW-0472">Membrane</keyword>
<evidence type="ECO:0000256" key="6">
    <source>
        <dbReference type="ARBA" id="ARBA00022968"/>
    </source>
</evidence>
<keyword evidence="11" id="KW-1185">Reference proteome</keyword>
<evidence type="ECO:0000256" key="3">
    <source>
        <dbReference type="ARBA" id="ARBA00022676"/>
    </source>
</evidence>
<keyword evidence="4" id="KW-0808">Transferase</keyword>
<dbReference type="AlphaFoldDB" id="A0A2A6B783"/>
<comment type="subcellular location">
    <subcellularLocation>
        <location evidence="9">Endomembrane system</location>
        <topology evidence="9">Single-pass membrane protein</topology>
    </subcellularLocation>
    <subcellularLocation>
        <location evidence="1">Membrane</location>
        <topology evidence="1">Single-pass type II membrane protein</topology>
    </subcellularLocation>
</comment>
<dbReference type="PANTHER" id="PTHR10811">
    <property type="entry name" value="FRINGE-RELATED"/>
    <property type="match status" value="1"/>
</dbReference>
<accession>A0A2A6B783</accession>